<evidence type="ECO:0000313" key="1">
    <source>
        <dbReference type="EMBL" id="KAL3679522.1"/>
    </source>
</evidence>
<reference evidence="1 2" key="1">
    <citation type="submission" date="2024-09" db="EMBL/GenBank/DDBJ databases">
        <title>Chromosome-scale assembly of Riccia sorocarpa.</title>
        <authorList>
            <person name="Paukszto L."/>
        </authorList>
    </citation>
    <scope>NUCLEOTIDE SEQUENCE [LARGE SCALE GENOMIC DNA]</scope>
    <source>
        <strain evidence="1">LP-2024</strain>
        <tissue evidence="1">Aerial parts of the thallus</tissue>
    </source>
</reference>
<organism evidence="1 2">
    <name type="scientific">Riccia sorocarpa</name>
    <dbReference type="NCBI Taxonomy" id="122646"/>
    <lineage>
        <taxon>Eukaryota</taxon>
        <taxon>Viridiplantae</taxon>
        <taxon>Streptophyta</taxon>
        <taxon>Embryophyta</taxon>
        <taxon>Marchantiophyta</taxon>
        <taxon>Marchantiopsida</taxon>
        <taxon>Marchantiidae</taxon>
        <taxon>Marchantiales</taxon>
        <taxon>Ricciaceae</taxon>
        <taxon>Riccia</taxon>
    </lineage>
</organism>
<accession>A0ABD3GMZ4</accession>
<proteinExistence type="predicted"/>
<keyword evidence="2" id="KW-1185">Reference proteome</keyword>
<sequence>MPLSLKSLNRLEQVCRKFVWGQNTEGRQKLSLIAWEVLQRTKKEGGLGIPSFTQQSAAMRLKQLVQCFEKLEKDWVYATEALVQIASKTGKWSRARRHWNLRESLLVMSPTRIADIKLVRQQLKTAKVKSIGNWSDWAEVKNTQRPLSRAEDLTVDIGLKILVSSQQMHEQDWNWDVGMHTIRLPKLTTQTWRSILGKPEVGTPRLNKILGWR</sequence>
<dbReference type="EMBL" id="JBJQOH010000007">
    <property type="protein sequence ID" value="KAL3679522.1"/>
    <property type="molecule type" value="Genomic_DNA"/>
</dbReference>
<dbReference type="AlphaFoldDB" id="A0ABD3GMZ4"/>
<dbReference type="Proteomes" id="UP001633002">
    <property type="component" value="Unassembled WGS sequence"/>
</dbReference>
<protein>
    <submittedName>
        <fullName evidence="1">Uncharacterized protein</fullName>
    </submittedName>
</protein>
<name>A0ABD3GMZ4_9MARC</name>
<evidence type="ECO:0000313" key="2">
    <source>
        <dbReference type="Proteomes" id="UP001633002"/>
    </source>
</evidence>
<comment type="caution">
    <text evidence="1">The sequence shown here is derived from an EMBL/GenBank/DDBJ whole genome shotgun (WGS) entry which is preliminary data.</text>
</comment>
<gene>
    <name evidence="1" type="ORF">R1sor_022478</name>
</gene>